<dbReference type="Pfam" id="PF00551">
    <property type="entry name" value="Formyl_trans_N"/>
    <property type="match status" value="1"/>
</dbReference>
<evidence type="ECO:0000256" key="3">
    <source>
        <dbReference type="ARBA" id="ARBA00022679"/>
    </source>
</evidence>
<feature type="domain" description="Formyl transferase N-terminal" evidence="5">
    <location>
        <begin position="21"/>
        <end position="181"/>
    </location>
</feature>
<evidence type="ECO:0000313" key="6">
    <source>
        <dbReference type="EMBL" id="RQD75285.1"/>
    </source>
</evidence>
<evidence type="ECO:0000256" key="4">
    <source>
        <dbReference type="ARBA" id="ARBA00022755"/>
    </source>
</evidence>
<dbReference type="GO" id="GO:0006189">
    <property type="term" value="P:'de novo' IMP biosynthetic process"/>
    <property type="evidence" value="ECO:0007669"/>
    <property type="project" value="TreeGrafter"/>
</dbReference>
<protein>
    <recommendedName>
        <fullName evidence="2">phosphoribosylglycinamide formyltransferase 1</fullName>
        <ecNumber evidence="2">2.1.2.2</ecNumber>
    </recommendedName>
</protein>
<name>A0A424YD70_9FIRM</name>
<evidence type="ECO:0000256" key="1">
    <source>
        <dbReference type="ARBA" id="ARBA00005054"/>
    </source>
</evidence>
<evidence type="ECO:0000313" key="7">
    <source>
        <dbReference type="Proteomes" id="UP000285138"/>
    </source>
</evidence>
<dbReference type="AlphaFoldDB" id="A0A424YD70"/>
<proteinExistence type="predicted"/>
<reference evidence="6 7" key="1">
    <citation type="submission" date="2018-08" db="EMBL/GenBank/DDBJ databases">
        <title>The metabolism and importance of syntrophic acetate oxidation coupled to methane or sulfide production in haloalkaline environments.</title>
        <authorList>
            <person name="Timmers P.H.A."/>
            <person name="Vavourakis C.D."/>
            <person name="Sorokin D.Y."/>
            <person name="Sinninghe Damste J.S."/>
            <person name="Muyzer G."/>
            <person name="Stams A.J.M."/>
            <person name="Plugge C.M."/>
        </authorList>
    </citation>
    <scope>NUCLEOTIDE SEQUENCE [LARGE SCALE GENOMIC DNA]</scope>
    <source>
        <strain evidence="6">MSAO_Bac1</strain>
    </source>
</reference>
<dbReference type="Gene3D" id="3.40.50.170">
    <property type="entry name" value="Formyl transferase, N-terminal domain"/>
    <property type="match status" value="1"/>
</dbReference>
<evidence type="ECO:0000256" key="2">
    <source>
        <dbReference type="ARBA" id="ARBA00012254"/>
    </source>
</evidence>
<sequence>MAGFKIGWFSTGRDKAARDLLDTVYNDIKEGTIPQSEISFVFCNREEKEAEESDHFIKEVKGRKIPLISFSSTKFKLPLGKEGKFQEWRLAYDQEVMKLIKDYPCDLIVLAGYMLVVGEEMCQKYPMINLHPARPGGPKGSWQEVIWQLIKRRSSETGAMMHLVTPELDEGPPVTYCVFKIKNGVFSSQWEEIEKMERDYPGFLEKGVKAVENTSLFHLIREKGLIREFPLISYTLKVFAEGRVKIEDNKIVDSEGKLLEEGYDLTEMINEKVGG</sequence>
<dbReference type="PANTHER" id="PTHR43369:SF2">
    <property type="entry name" value="PHOSPHORIBOSYLGLYCINAMIDE FORMYLTRANSFERASE"/>
    <property type="match status" value="1"/>
</dbReference>
<dbReference type="EC" id="2.1.2.2" evidence="2"/>
<gene>
    <name evidence="6" type="ORF">D5R97_06510</name>
</gene>
<dbReference type="InterPro" id="IPR036477">
    <property type="entry name" value="Formyl_transf_N_sf"/>
</dbReference>
<accession>A0A424YD70</accession>
<evidence type="ECO:0000259" key="5">
    <source>
        <dbReference type="Pfam" id="PF00551"/>
    </source>
</evidence>
<comment type="pathway">
    <text evidence="1">Purine metabolism; IMP biosynthesis via de novo pathway; N(2)-formyl-N(1)-(5-phospho-D-ribosyl)glycinamide from N(1)-(5-phospho-D-ribosyl)glycinamide (10-formyl THF route): step 1/1.</text>
</comment>
<dbReference type="GO" id="GO:0004644">
    <property type="term" value="F:phosphoribosylglycinamide formyltransferase activity"/>
    <property type="evidence" value="ECO:0007669"/>
    <property type="project" value="UniProtKB-EC"/>
</dbReference>
<keyword evidence="3 6" id="KW-0808">Transferase</keyword>
<dbReference type="EMBL" id="QZAA01000165">
    <property type="protein sequence ID" value="RQD75285.1"/>
    <property type="molecule type" value="Genomic_DNA"/>
</dbReference>
<dbReference type="InterPro" id="IPR002376">
    <property type="entry name" value="Formyl_transf_N"/>
</dbReference>
<organism evidence="6 7">
    <name type="scientific">Candidatus Syntrophonatronum acetioxidans</name>
    <dbReference type="NCBI Taxonomy" id="1795816"/>
    <lineage>
        <taxon>Bacteria</taxon>
        <taxon>Bacillati</taxon>
        <taxon>Bacillota</taxon>
        <taxon>Clostridia</taxon>
        <taxon>Eubacteriales</taxon>
        <taxon>Syntrophomonadaceae</taxon>
        <taxon>Candidatus Syntrophonatronum</taxon>
    </lineage>
</organism>
<keyword evidence="4" id="KW-0658">Purine biosynthesis</keyword>
<dbReference type="SUPFAM" id="SSF53328">
    <property type="entry name" value="Formyltransferase"/>
    <property type="match status" value="1"/>
</dbReference>
<dbReference type="GO" id="GO:0005737">
    <property type="term" value="C:cytoplasm"/>
    <property type="evidence" value="ECO:0007669"/>
    <property type="project" value="TreeGrafter"/>
</dbReference>
<dbReference type="Proteomes" id="UP000285138">
    <property type="component" value="Unassembled WGS sequence"/>
</dbReference>
<dbReference type="PANTHER" id="PTHR43369">
    <property type="entry name" value="PHOSPHORIBOSYLGLYCINAMIDE FORMYLTRANSFERASE"/>
    <property type="match status" value="1"/>
</dbReference>
<comment type="caution">
    <text evidence="6">The sequence shown here is derived from an EMBL/GenBank/DDBJ whole genome shotgun (WGS) entry which is preliminary data.</text>
</comment>